<dbReference type="AlphaFoldDB" id="A0A0M9DJH5"/>
<feature type="transmembrane region" description="Helical" evidence="1">
    <location>
        <begin position="80"/>
        <end position="108"/>
    </location>
</feature>
<keyword evidence="1" id="KW-0472">Membrane</keyword>
<dbReference type="Pfam" id="PF12679">
    <property type="entry name" value="ABC2_membrane_2"/>
    <property type="match status" value="1"/>
</dbReference>
<keyword evidence="3" id="KW-1185">Reference proteome</keyword>
<name>A0A0M9DJH5_9BACI</name>
<dbReference type="GO" id="GO:0005886">
    <property type="term" value="C:plasma membrane"/>
    <property type="evidence" value="ECO:0007669"/>
    <property type="project" value="UniProtKB-SubCell"/>
</dbReference>
<keyword evidence="1" id="KW-0812">Transmembrane</keyword>
<feature type="transmembrane region" description="Helical" evidence="1">
    <location>
        <begin position="218"/>
        <end position="240"/>
    </location>
</feature>
<dbReference type="STRING" id="33935.ADM90_14845"/>
<feature type="transmembrane region" description="Helical" evidence="1">
    <location>
        <begin position="37"/>
        <end position="59"/>
    </location>
</feature>
<evidence type="ECO:0000256" key="1">
    <source>
        <dbReference type="SAM" id="Phobius"/>
    </source>
</evidence>
<evidence type="ECO:0000313" key="3">
    <source>
        <dbReference type="Proteomes" id="UP000037977"/>
    </source>
</evidence>
<protein>
    <recommendedName>
        <fullName evidence="4">ABC transporter permease</fullName>
    </recommendedName>
</protein>
<feature type="transmembrane region" description="Helical" evidence="1">
    <location>
        <begin position="147"/>
        <end position="168"/>
    </location>
</feature>
<proteinExistence type="predicted"/>
<accession>A0A0M9DJH5</accession>
<dbReference type="EMBL" id="LGCI01000009">
    <property type="protein sequence ID" value="KOY81660.1"/>
    <property type="molecule type" value="Genomic_DNA"/>
</dbReference>
<evidence type="ECO:0008006" key="4">
    <source>
        <dbReference type="Google" id="ProtNLM"/>
    </source>
</evidence>
<dbReference type="RefSeq" id="WP_053995727.1">
    <property type="nucleotide sequence ID" value="NZ_CP065643.1"/>
</dbReference>
<dbReference type="GO" id="GO:0140359">
    <property type="term" value="F:ABC-type transporter activity"/>
    <property type="evidence" value="ECO:0007669"/>
    <property type="project" value="InterPro"/>
</dbReference>
<dbReference type="PATRIC" id="fig|33935.3.peg.4999"/>
<sequence length="249" mass="28179">MLLSIFIVLFVAILMLQQLNMDAGGFDRFQASLLNLLLFLFPLFILTIGAMSIAADIESGWYQLIRSYPVSITHYLGAKYVALVAIFLFALVTTEAVILIIGAFFGGVHIDSQFIVLTAVIIVIFSAISVMIGTFSIHRLQALGFSLGLWAVFTLLSNYIVMAIGTIIPKHIYENVIYTHVHINIIEWLRYVYLIQIEQTGILGKSFYYLTQFYETSLGIGFIIGITGLWWIIPLCLAYLKLKRKERYK</sequence>
<evidence type="ECO:0000313" key="2">
    <source>
        <dbReference type="EMBL" id="KOY81660.1"/>
    </source>
</evidence>
<reference evidence="2 3" key="1">
    <citation type="submission" date="2015-07" db="EMBL/GenBank/DDBJ databases">
        <title>Genome sequencing project for genomic taxonomy and phylogenomics of Bacillus-like bacteria.</title>
        <authorList>
            <person name="Liu B."/>
            <person name="Wang J."/>
            <person name="Zhu Y."/>
            <person name="Liu G."/>
            <person name="Chen Q."/>
            <person name="Chen Z."/>
            <person name="Che J."/>
            <person name="Ge C."/>
            <person name="Shi H."/>
            <person name="Pan Z."/>
            <person name="Liu X."/>
        </authorList>
    </citation>
    <scope>NUCLEOTIDE SEQUENCE [LARGE SCALE GENOMIC DNA]</scope>
    <source>
        <strain evidence="2 3">DSM 54</strain>
    </source>
</reference>
<gene>
    <name evidence="2" type="ORF">ADM90_14845</name>
</gene>
<keyword evidence="1" id="KW-1133">Transmembrane helix</keyword>
<feature type="transmembrane region" description="Helical" evidence="1">
    <location>
        <begin position="114"/>
        <end position="135"/>
    </location>
</feature>
<organism evidence="2 3">
    <name type="scientific">Lysinibacillus macroides</name>
    <dbReference type="NCBI Taxonomy" id="33935"/>
    <lineage>
        <taxon>Bacteria</taxon>
        <taxon>Bacillati</taxon>
        <taxon>Bacillota</taxon>
        <taxon>Bacilli</taxon>
        <taxon>Bacillales</taxon>
        <taxon>Bacillaceae</taxon>
        <taxon>Lysinibacillus</taxon>
    </lineage>
</organism>
<comment type="caution">
    <text evidence="2">The sequence shown here is derived from an EMBL/GenBank/DDBJ whole genome shotgun (WGS) entry which is preliminary data.</text>
</comment>
<dbReference type="Proteomes" id="UP000037977">
    <property type="component" value="Unassembled WGS sequence"/>
</dbReference>